<reference evidence="2 3" key="1">
    <citation type="submission" date="2019-07" db="EMBL/GenBank/DDBJ databases">
        <title>New species of Amycolatopsis and Streptomyces.</title>
        <authorList>
            <person name="Duangmal K."/>
            <person name="Teo W.F.A."/>
            <person name="Lipun K."/>
        </authorList>
    </citation>
    <scope>NUCLEOTIDE SEQUENCE [LARGE SCALE GENOMIC DNA]</scope>
    <source>
        <strain evidence="2 3">TISTR 2346</strain>
    </source>
</reference>
<sequence length="97" mass="10855">MQVNTLEALLFSGVQLRVGRLAFVDGNLMIDAAACGPPGRCPQCDHLGVRVHSRYWRHIADLPLGGQKMAVRLRVRRFFSAIRASADVGHSWSRWRA</sequence>
<dbReference type="OrthoDB" id="3238779at2"/>
<protein>
    <submittedName>
        <fullName evidence="2">Transposase family protein</fullName>
    </submittedName>
</protein>
<dbReference type="AlphaFoldDB" id="A0A5N8VWB1"/>
<dbReference type="InterPro" id="IPR029261">
    <property type="entry name" value="Transposase_Znf"/>
</dbReference>
<name>A0A5N8VWB1_9ACTN</name>
<gene>
    <name evidence="2" type="ORF">FNH04_03235</name>
</gene>
<evidence type="ECO:0000313" key="3">
    <source>
        <dbReference type="Proteomes" id="UP000326979"/>
    </source>
</evidence>
<accession>A0A5N8VWB1</accession>
<dbReference type="EMBL" id="VJZE01000010">
    <property type="protein sequence ID" value="MPY38986.1"/>
    <property type="molecule type" value="Genomic_DNA"/>
</dbReference>
<dbReference type="Proteomes" id="UP000326979">
    <property type="component" value="Unassembled WGS sequence"/>
</dbReference>
<organism evidence="2 3">
    <name type="scientific">Streptomyces phyllanthi</name>
    <dbReference type="NCBI Taxonomy" id="1803180"/>
    <lineage>
        <taxon>Bacteria</taxon>
        <taxon>Bacillati</taxon>
        <taxon>Actinomycetota</taxon>
        <taxon>Actinomycetes</taxon>
        <taxon>Kitasatosporales</taxon>
        <taxon>Streptomycetaceae</taxon>
        <taxon>Streptomyces</taxon>
    </lineage>
</organism>
<proteinExistence type="predicted"/>
<keyword evidence="3" id="KW-1185">Reference proteome</keyword>
<comment type="caution">
    <text evidence="2">The sequence shown here is derived from an EMBL/GenBank/DDBJ whole genome shotgun (WGS) entry which is preliminary data.</text>
</comment>
<feature type="domain" description="Transposase IS204/IS1001/IS1096/IS1165 zinc-finger" evidence="1">
    <location>
        <begin position="38"/>
        <end position="79"/>
    </location>
</feature>
<dbReference type="Pfam" id="PF14690">
    <property type="entry name" value="Zn_ribbon_ISL3"/>
    <property type="match status" value="1"/>
</dbReference>
<evidence type="ECO:0000259" key="1">
    <source>
        <dbReference type="Pfam" id="PF14690"/>
    </source>
</evidence>
<dbReference type="RefSeq" id="WP_152780094.1">
    <property type="nucleotide sequence ID" value="NZ_BAABEQ010000036.1"/>
</dbReference>
<evidence type="ECO:0000313" key="2">
    <source>
        <dbReference type="EMBL" id="MPY38986.1"/>
    </source>
</evidence>